<keyword evidence="3" id="KW-1185">Reference proteome</keyword>
<proteinExistence type="predicted"/>
<evidence type="ECO:0000313" key="2">
    <source>
        <dbReference type="EMBL" id="TWU37144.1"/>
    </source>
</evidence>
<dbReference type="Proteomes" id="UP000319143">
    <property type="component" value="Unassembled WGS sequence"/>
</dbReference>
<reference evidence="2 3" key="1">
    <citation type="submission" date="2019-02" db="EMBL/GenBank/DDBJ databases">
        <title>Deep-cultivation of Planctomycetes and their phenomic and genomic characterization uncovers novel biology.</title>
        <authorList>
            <person name="Wiegand S."/>
            <person name="Jogler M."/>
            <person name="Boedeker C."/>
            <person name="Pinto D."/>
            <person name="Vollmers J."/>
            <person name="Rivas-Marin E."/>
            <person name="Kohn T."/>
            <person name="Peeters S.H."/>
            <person name="Heuer A."/>
            <person name="Rast P."/>
            <person name="Oberbeckmann S."/>
            <person name="Bunk B."/>
            <person name="Jeske O."/>
            <person name="Meyerdierks A."/>
            <person name="Storesund J.E."/>
            <person name="Kallscheuer N."/>
            <person name="Luecker S."/>
            <person name="Lage O.M."/>
            <person name="Pohl T."/>
            <person name="Merkel B.J."/>
            <person name="Hornburger P."/>
            <person name="Mueller R.-W."/>
            <person name="Bruemmer F."/>
            <person name="Labrenz M."/>
            <person name="Spormann A.M."/>
            <person name="Op Den Camp H."/>
            <person name="Overmann J."/>
            <person name="Amann R."/>
            <person name="Jetten M.S.M."/>
            <person name="Mascher T."/>
            <person name="Medema M.H."/>
            <person name="Devos D.P."/>
            <person name="Kaster A.-K."/>
            <person name="Ovreas L."/>
            <person name="Rohde M."/>
            <person name="Galperin M.Y."/>
            <person name="Jogler C."/>
        </authorList>
    </citation>
    <scope>NUCLEOTIDE SEQUENCE [LARGE SCALE GENOMIC DNA]</scope>
    <source>
        <strain evidence="2 3">Poly41</strain>
    </source>
</reference>
<gene>
    <name evidence="2" type="ORF">Poly41_32710</name>
</gene>
<sequence>MFSSERNLCWKWFLKWRSPVHQRVAKDSSEQGSSGQGPQGGQLVRMRRSSEQILLNRKRLGIDTAELPRRRSMSNAIVDRRFTP</sequence>
<dbReference type="AlphaFoldDB" id="A0A5C6DLY2"/>
<feature type="region of interest" description="Disordered" evidence="1">
    <location>
        <begin position="24"/>
        <end position="48"/>
    </location>
</feature>
<name>A0A5C6DLY2_9BACT</name>
<accession>A0A5C6DLY2</accession>
<evidence type="ECO:0000313" key="3">
    <source>
        <dbReference type="Proteomes" id="UP000319143"/>
    </source>
</evidence>
<organism evidence="2 3">
    <name type="scientific">Novipirellula artificiosorum</name>
    <dbReference type="NCBI Taxonomy" id="2528016"/>
    <lineage>
        <taxon>Bacteria</taxon>
        <taxon>Pseudomonadati</taxon>
        <taxon>Planctomycetota</taxon>
        <taxon>Planctomycetia</taxon>
        <taxon>Pirellulales</taxon>
        <taxon>Pirellulaceae</taxon>
        <taxon>Novipirellula</taxon>
    </lineage>
</organism>
<dbReference type="EMBL" id="SJPV01000005">
    <property type="protein sequence ID" value="TWU37144.1"/>
    <property type="molecule type" value="Genomic_DNA"/>
</dbReference>
<evidence type="ECO:0000256" key="1">
    <source>
        <dbReference type="SAM" id="MobiDB-lite"/>
    </source>
</evidence>
<protein>
    <submittedName>
        <fullName evidence="2">Uncharacterized protein</fullName>
    </submittedName>
</protein>
<comment type="caution">
    <text evidence="2">The sequence shown here is derived from an EMBL/GenBank/DDBJ whole genome shotgun (WGS) entry which is preliminary data.</text>
</comment>